<evidence type="ECO:0000256" key="1">
    <source>
        <dbReference type="SAM" id="SignalP"/>
    </source>
</evidence>
<feature type="signal peptide" evidence="1">
    <location>
        <begin position="1"/>
        <end position="18"/>
    </location>
</feature>
<dbReference type="RefSeq" id="WP_230002834.1">
    <property type="nucleotide sequence ID" value="NZ_CP087134.1"/>
</dbReference>
<keyword evidence="3" id="KW-1185">Reference proteome</keyword>
<dbReference type="Proteomes" id="UP001273350">
    <property type="component" value="Unassembled WGS sequence"/>
</dbReference>
<organism evidence="2 3">
    <name type="scientific">Flavobacterium cupriresistens</name>
    <dbReference type="NCBI Taxonomy" id="2893885"/>
    <lineage>
        <taxon>Bacteria</taxon>
        <taxon>Pseudomonadati</taxon>
        <taxon>Bacteroidota</taxon>
        <taxon>Flavobacteriia</taxon>
        <taxon>Flavobacteriales</taxon>
        <taxon>Flavobacteriaceae</taxon>
        <taxon>Flavobacterium</taxon>
    </lineage>
</organism>
<accession>A0ABU4RFC4</accession>
<feature type="chain" id="PRO_5047062305" description="T9SS C-terminal target domain-containing protein" evidence="1">
    <location>
        <begin position="19"/>
        <end position="380"/>
    </location>
</feature>
<gene>
    <name evidence="2" type="ORF">SGQ83_18250</name>
</gene>
<comment type="caution">
    <text evidence="2">The sequence shown here is derived from an EMBL/GenBank/DDBJ whole genome shotgun (WGS) entry which is preliminary data.</text>
</comment>
<evidence type="ECO:0000313" key="2">
    <source>
        <dbReference type="EMBL" id="MDX6191302.1"/>
    </source>
</evidence>
<sequence length="380" mass="39328">MKKTITLCILAIGTIVNAQNQIITKKLQLDNVPPGNNTEKILVIGTDKIVKKVDIPAAANGSETKIQAGTNMTITGTGTNYNPYIINTSGGSSSTPVSASLPGIVDNKVLQELGGVDKLINGIRIGKGNSNVSNNTAIGVNTLRSNTTGEYNTAIGFLVLEYNTTGKSNTGLGVGASYYNTTGYENTALGHQTLNFNTVGSGNTSVGFQSLVRNYADQNTGIGTYSLWRNTTGVRNVALGYGSGVGISSGSGNVIIGTLTPTADYKLTVSTGSNNLVIAPNGGIFNGITTGSGNIVLGKAEGLPAALENNIVIANGIGQIKAQNNGTNWTFNGQINKSAFDTAPVSATAPGTLGEIRITTTYIYVCTATNTWVRSSLTTW</sequence>
<protein>
    <recommendedName>
        <fullName evidence="4">T9SS C-terminal target domain-containing protein</fullName>
    </recommendedName>
</protein>
<reference evidence="2 3" key="1">
    <citation type="submission" date="2023-11" db="EMBL/GenBank/DDBJ databases">
        <title>Unpublished Manusciprt.</title>
        <authorList>
            <person name="Saticioglu I.B."/>
            <person name="Ay H."/>
            <person name="Ajmi N."/>
            <person name="Altun S."/>
            <person name="Duman M."/>
        </authorList>
    </citation>
    <scope>NUCLEOTIDE SEQUENCE [LARGE SCALE GENOMIC DNA]</scope>
    <source>
        <strain evidence="2 3">Fl-318</strain>
    </source>
</reference>
<dbReference type="EMBL" id="JAWXVI010000009">
    <property type="protein sequence ID" value="MDX6191302.1"/>
    <property type="molecule type" value="Genomic_DNA"/>
</dbReference>
<name>A0ABU4RFC4_9FLAO</name>
<evidence type="ECO:0008006" key="4">
    <source>
        <dbReference type="Google" id="ProtNLM"/>
    </source>
</evidence>
<evidence type="ECO:0000313" key="3">
    <source>
        <dbReference type="Proteomes" id="UP001273350"/>
    </source>
</evidence>
<keyword evidence="1" id="KW-0732">Signal</keyword>
<proteinExistence type="predicted"/>